<evidence type="ECO:0000256" key="1">
    <source>
        <dbReference type="SAM" id="SignalP"/>
    </source>
</evidence>
<evidence type="ECO:0008006" key="4">
    <source>
        <dbReference type="Google" id="ProtNLM"/>
    </source>
</evidence>
<dbReference type="EMBL" id="QXDC01000002">
    <property type="protein sequence ID" value="RIA46978.1"/>
    <property type="molecule type" value="Genomic_DNA"/>
</dbReference>
<dbReference type="Gene3D" id="3.40.630.10">
    <property type="entry name" value="Zn peptidases"/>
    <property type="match status" value="1"/>
</dbReference>
<evidence type="ECO:0000313" key="2">
    <source>
        <dbReference type="EMBL" id="RIA46978.1"/>
    </source>
</evidence>
<accession>A0A397PDC9</accession>
<reference evidence="2 3" key="1">
    <citation type="submission" date="2018-08" db="EMBL/GenBank/DDBJ databases">
        <title>Genomic Encyclopedia of Type Strains, Phase IV (KMG-IV): sequencing the most valuable type-strain genomes for metagenomic binning, comparative biology and taxonomic classification.</title>
        <authorList>
            <person name="Goeker M."/>
        </authorList>
    </citation>
    <scope>NUCLEOTIDE SEQUENCE [LARGE SCALE GENOMIC DNA]</scope>
    <source>
        <strain evidence="2 3">DSM 25527</strain>
    </source>
</reference>
<organism evidence="2 3">
    <name type="scientific">Hephaestia caeni</name>
    <dbReference type="NCBI Taxonomy" id="645617"/>
    <lineage>
        <taxon>Bacteria</taxon>
        <taxon>Pseudomonadati</taxon>
        <taxon>Pseudomonadota</taxon>
        <taxon>Alphaproteobacteria</taxon>
        <taxon>Sphingomonadales</taxon>
        <taxon>Sphingomonadaceae</taxon>
        <taxon>Hephaestia</taxon>
    </lineage>
</organism>
<dbReference type="PROSITE" id="PS51318">
    <property type="entry name" value="TAT"/>
    <property type="match status" value="1"/>
</dbReference>
<comment type="caution">
    <text evidence="2">The sequence shown here is derived from an EMBL/GenBank/DDBJ whole genome shotgun (WGS) entry which is preliminary data.</text>
</comment>
<keyword evidence="1" id="KW-0732">Signal</keyword>
<feature type="signal peptide" evidence="1">
    <location>
        <begin position="1"/>
        <end position="27"/>
    </location>
</feature>
<dbReference type="RefSeq" id="WP_245968284.1">
    <property type="nucleotide sequence ID" value="NZ_QXDC01000002.1"/>
</dbReference>
<proteinExistence type="predicted"/>
<dbReference type="InterPro" id="IPR006311">
    <property type="entry name" value="TAT_signal"/>
</dbReference>
<dbReference type="SUPFAM" id="SSF53187">
    <property type="entry name" value="Zn-dependent exopeptidases"/>
    <property type="match status" value="1"/>
</dbReference>
<dbReference type="Gene3D" id="3.50.30.30">
    <property type="match status" value="1"/>
</dbReference>
<evidence type="ECO:0000313" key="3">
    <source>
        <dbReference type="Proteomes" id="UP000266568"/>
    </source>
</evidence>
<gene>
    <name evidence="2" type="ORF">DFR49_1543</name>
</gene>
<name>A0A397PDC9_9SPHN</name>
<feature type="chain" id="PRO_5017242753" description="PA domain-containing protein" evidence="1">
    <location>
        <begin position="28"/>
        <end position="433"/>
    </location>
</feature>
<sequence length="433" mass="45694">MTMPQANRRQFVMGSATLPLLSLPASAGATIAASIESDLHHYVGFGNKQAGGTGDNDCGDWLASALEQAGFAIERQAVSVPWFAPDRCEIAVDGARTTLWPQPIVRLTGADGLSGPLVRVDAAGNAAAPLKGAIALVDLPFGRWSTALAKPIRTPIEAAFAGGARAVVAVTNGPTGKIIALNTDGRQPMFAGPVTLMAPGDAAPFFAGAMRGVRATLHLTGTSGRRPAFNFVGRIDRGKRRWLVVSTPRSGWFTCAGERGGGIAAWLHLARWASRNAPDHNLAFVCNTGHEYEYLGAEESLKEMAPKPQETAFWLHLGANLAARDWHDAVGEMTPLSGTDSQRYLVVSPALLPETRIAFAGLAGLESPYSSDRISAGELTGIIAAGYRSVAGVFGIHRFHHVAEDDARCLSTKAVTETTAAFQRLVEHALKGG</sequence>
<dbReference type="AlphaFoldDB" id="A0A397PDC9"/>
<protein>
    <recommendedName>
        <fullName evidence="4">PA domain-containing protein</fullName>
    </recommendedName>
</protein>
<dbReference type="Proteomes" id="UP000266568">
    <property type="component" value="Unassembled WGS sequence"/>
</dbReference>
<keyword evidence="3" id="KW-1185">Reference proteome</keyword>